<dbReference type="InterPro" id="IPR036390">
    <property type="entry name" value="WH_DNA-bd_sf"/>
</dbReference>
<dbReference type="Proteomes" id="UP000322530">
    <property type="component" value="Unassembled WGS sequence"/>
</dbReference>
<dbReference type="PROSITE" id="PS50949">
    <property type="entry name" value="HTH_GNTR"/>
    <property type="match status" value="1"/>
</dbReference>
<comment type="subunit">
    <text evidence="4">Homodimer.</text>
</comment>
<dbReference type="InterPro" id="IPR004839">
    <property type="entry name" value="Aminotransferase_I/II_large"/>
</dbReference>
<keyword evidence="5" id="KW-0032">Aminotransferase</keyword>
<dbReference type="OrthoDB" id="9802328at2"/>
<evidence type="ECO:0000256" key="1">
    <source>
        <dbReference type="ARBA" id="ARBA00001933"/>
    </source>
</evidence>
<evidence type="ECO:0000256" key="4">
    <source>
        <dbReference type="ARBA" id="ARBA00011738"/>
    </source>
</evidence>
<dbReference type="Gene3D" id="3.40.640.10">
    <property type="entry name" value="Type I PLP-dependent aspartate aminotransferase-like (Major domain)"/>
    <property type="match status" value="1"/>
</dbReference>
<evidence type="ECO:0000259" key="11">
    <source>
        <dbReference type="PROSITE" id="PS50949"/>
    </source>
</evidence>
<dbReference type="Pfam" id="PF00155">
    <property type="entry name" value="Aminotran_1_2"/>
    <property type="match status" value="1"/>
</dbReference>
<evidence type="ECO:0000313" key="13">
    <source>
        <dbReference type="Proteomes" id="UP000322530"/>
    </source>
</evidence>
<keyword evidence="9" id="KW-0238">DNA-binding</keyword>
<feature type="domain" description="HTH gntR-type" evidence="11">
    <location>
        <begin position="34"/>
        <end position="102"/>
    </location>
</feature>
<dbReference type="CDD" id="cd07377">
    <property type="entry name" value="WHTH_GntR"/>
    <property type="match status" value="1"/>
</dbReference>
<evidence type="ECO:0000256" key="5">
    <source>
        <dbReference type="ARBA" id="ARBA00022576"/>
    </source>
</evidence>
<evidence type="ECO:0000256" key="9">
    <source>
        <dbReference type="ARBA" id="ARBA00023125"/>
    </source>
</evidence>
<dbReference type="PANTHER" id="PTHR46577">
    <property type="entry name" value="HTH-TYPE TRANSCRIPTIONAL REGULATORY PROTEIN GABR"/>
    <property type="match status" value="1"/>
</dbReference>
<dbReference type="RefSeq" id="WP_149399395.1">
    <property type="nucleotide sequence ID" value="NZ_BIXY01000001.1"/>
</dbReference>
<dbReference type="GO" id="GO:0003677">
    <property type="term" value="F:DNA binding"/>
    <property type="evidence" value="ECO:0007669"/>
    <property type="project" value="UniProtKB-KW"/>
</dbReference>
<keyword evidence="7" id="KW-0663">Pyridoxal phosphate</keyword>
<dbReference type="InterPro" id="IPR015424">
    <property type="entry name" value="PyrdxlP-dep_Trfase"/>
</dbReference>
<name>A0A5A5T6I4_9CHLR</name>
<dbReference type="InterPro" id="IPR015421">
    <property type="entry name" value="PyrdxlP-dep_Trfase_major"/>
</dbReference>
<proteinExistence type="inferred from homology"/>
<dbReference type="SUPFAM" id="SSF53383">
    <property type="entry name" value="PLP-dependent transferases"/>
    <property type="match status" value="1"/>
</dbReference>
<evidence type="ECO:0000256" key="8">
    <source>
        <dbReference type="ARBA" id="ARBA00023015"/>
    </source>
</evidence>
<dbReference type="Gene3D" id="3.90.1150.10">
    <property type="entry name" value="Aspartate Aminotransferase, domain 1"/>
    <property type="match status" value="1"/>
</dbReference>
<dbReference type="InterPro" id="IPR036388">
    <property type="entry name" value="WH-like_DNA-bd_sf"/>
</dbReference>
<dbReference type="SMART" id="SM00345">
    <property type="entry name" value="HTH_GNTR"/>
    <property type="match status" value="1"/>
</dbReference>
<comment type="cofactor">
    <cofactor evidence="1">
        <name>pyridoxal 5'-phosphate</name>
        <dbReference type="ChEBI" id="CHEBI:597326"/>
    </cofactor>
</comment>
<dbReference type="PRINTS" id="PR00035">
    <property type="entry name" value="HTHGNTR"/>
</dbReference>
<gene>
    <name evidence="12" type="ORF">KDI_02030</name>
</gene>
<dbReference type="Gene3D" id="1.10.10.10">
    <property type="entry name" value="Winged helix-like DNA-binding domain superfamily/Winged helix DNA-binding domain"/>
    <property type="match status" value="1"/>
</dbReference>
<protein>
    <submittedName>
        <fullName evidence="12">Transcriptional regulator</fullName>
    </submittedName>
</protein>
<dbReference type="CDD" id="cd00609">
    <property type="entry name" value="AAT_like"/>
    <property type="match status" value="1"/>
</dbReference>
<dbReference type="InterPro" id="IPR000524">
    <property type="entry name" value="Tscrpt_reg_HTH_GntR"/>
</dbReference>
<comment type="similarity">
    <text evidence="2">In the C-terminal section; belongs to the class-I pyridoxal-phosphate-dependent aminotransferase family.</text>
</comment>
<evidence type="ECO:0000256" key="10">
    <source>
        <dbReference type="ARBA" id="ARBA00023163"/>
    </source>
</evidence>
<evidence type="ECO:0000313" key="12">
    <source>
        <dbReference type="EMBL" id="GCF06639.1"/>
    </source>
</evidence>
<keyword evidence="8" id="KW-0805">Transcription regulation</keyword>
<dbReference type="GO" id="GO:0030170">
    <property type="term" value="F:pyridoxal phosphate binding"/>
    <property type="evidence" value="ECO:0007669"/>
    <property type="project" value="InterPro"/>
</dbReference>
<dbReference type="PANTHER" id="PTHR46577:SF2">
    <property type="entry name" value="TRANSCRIPTIONAL REGULATORY PROTEIN"/>
    <property type="match status" value="1"/>
</dbReference>
<keyword evidence="10" id="KW-0804">Transcription</keyword>
<dbReference type="EMBL" id="BIXY01000001">
    <property type="protein sequence ID" value="GCF06639.1"/>
    <property type="molecule type" value="Genomic_DNA"/>
</dbReference>
<dbReference type="Pfam" id="PF00392">
    <property type="entry name" value="GntR"/>
    <property type="match status" value="1"/>
</dbReference>
<evidence type="ECO:0000256" key="2">
    <source>
        <dbReference type="ARBA" id="ARBA00005384"/>
    </source>
</evidence>
<evidence type="ECO:0000256" key="6">
    <source>
        <dbReference type="ARBA" id="ARBA00022679"/>
    </source>
</evidence>
<dbReference type="SUPFAM" id="SSF46785">
    <property type="entry name" value="Winged helix' DNA-binding domain"/>
    <property type="match status" value="1"/>
</dbReference>
<reference evidence="12 13" key="1">
    <citation type="submission" date="2019-01" db="EMBL/GenBank/DDBJ databases">
        <title>Draft genome sequence of Dictyobacter sp. Uno17.</title>
        <authorList>
            <person name="Wang C.M."/>
            <person name="Zheng Y."/>
            <person name="Sakai Y."/>
            <person name="Abe K."/>
            <person name="Yokota A."/>
            <person name="Yabe S."/>
        </authorList>
    </citation>
    <scope>NUCLEOTIDE SEQUENCE [LARGE SCALE GENOMIC DNA]</scope>
    <source>
        <strain evidence="12 13">Uno17</strain>
    </source>
</reference>
<comment type="caution">
    <text evidence="12">The sequence shown here is derived from an EMBL/GenBank/DDBJ whole genome shotgun (WGS) entry which is preliminary data.</text>
</comment>
<evidence type="ECO:0000256" key="3">
    <source>
        <dbReference type="ARBA" id="ARBA00007441"/>
    </source>
</evidence>
<evidence type="ECO:0000256" key="7">
    <source>
        <dbReference type="ARBA" id="ARBA00022898"/>
    </source>
</evidence>
<dbReference type="AlphaFoldDB" id="A0A5A5T6I4"/>
<dbReference type="GO" id="GO:0008483">
    <property type="term" value="F:transaminase activity"/>
    <property type="evidence" value="ECO:0007669"/>
    <property type="project" value="UniProtKB-KW"/>
</dbReference>
<dbReference type="InterPro" id="IPR015422">
    <property type="entry name" value="PyrdxlP-dep_Trfase_small"/>
</dbReference>
<organism evidence="12 13">
    <name type="scientific">Dictyobacter arantiisoli</name>
    <dbReference type="NCBI Taxonomy" id="2014874"/>
    <lineage>
        <taxon>Bacteria</taxon>
        <taxon>Bacillati</taxon>
        <taxon>Chloroflexota</taxon>
        <taxon>Ktedonobacteria</taxon>
        <taxon>Ktedonobacterales</taxon>
        <taxon>Dictyobacteraceae</taxon>
        <taxon>Dictyobacter</taxon>
    </lineage>
</organism>
<accession>A0A5A5T6I4</accession>
<keyword evidence="13" id="KW-1185">Reference proteome</keyword>
<dbReference type="InterPro" id="IPR051446">
    <property type="entry name" value="HTH_trans_reg/aminotransferase"/>
</dbReference>
<comment type="similarity">
    <text evidence="3">Belongs to the class-I pyridoxal-phosphate-dependent aminotransferase family.</text>
</comment>
<sequence length="534" mass="60337">MGQAKSDQLQQQSIFTYDTTTIHALIHLERANGTPLYRQISQGLREAILAGTLAEGTRLPTERALARELCVNRTTIMNAYNDLAGEGLIEGHVGRGTLVKRAYFRQDDEYDYCEQTTPSWLLGLSANGDSLLGQDERTLSGTMFTEGPQPQMISLSQSIPSASMLPTERIQQIIAESLDGARESALGYCPVEGLQMLRRHIALRMRQRGVLVDVPNILILSGSTQGLGLIGRFLLSPGDEVVVEVPTYLGAIQTFRALGAHIIGVPTDNEGMRVDMLEAILARRQPRFIYTLPTFQNPTGSVLSAERRRRLLQLAKRYQIPIIEDDAYGELYFTEQAPQPLKAQDRYGNVLYLGTYSKILAPGLRVAWLAAPEPVIERLALYKQTFDMNTNALGQWIIQEMLSTGWLDEHLARARKDYQHKLTLMLEAIERYWPRETRLYIPEGGMQLWCRLPGDMRARQLFREALREQVSFYIGELFHVDGGGQHYIRLSFASVEEQQIVEGVRRIGVAMKHLRAWNLRSAEHSYPIDRLPVV</sequence>
<dbReference type="GO" id="GO:0003700">
    <property type="term" value="F:DNA-binding transcription factor activity"/>
    <property type="evidence" value="ECO:0007669"/>
    <property type="project" value="InterPro"/>
</dbReference>
<dbReference type="FunFam" id="3.40.640.10:FF:000053">
    <property type="entry name" value="Aminotransferase, class I"/>
    <property type="match status" value="1"/>
</dbReference>
<keyword evidence="6" id="KW-0808">Transferase</keyword>